<dbReference type="HOGENOM" id="CLU_013929_2_0_1"/>
<name>G4TUN6_SERID</name>
<evidence type="ECO:0000256" key="1">
    <source>
        <dbReference type="ARBA" id="ARBA00023125"/>
    </source>
</evidence>
<evidence type="ECO:0000259" key="2">
    <source>
        <dbReference type="PROSITE" id="PS51253"/>
    </source>
</evidence>
<dbReference type="InterPro" id="IPR004875">
    <property type="entry name" value="DDE_SF_endonuclease_dom"/>
</dbReference>
<dbReference type="Pfam" id="PF03184">
    <property type="entry name" value="DDE_1"/>
    <property type="match status" value="1"/>
</dbReference>
<keyword evidence="4" id="KW-1185">Reference proteome</keyword>
<dbReference type="InterPro" id="IPR050863">
    <property type="entry name" value="CenT-Element_Derived"/>
</dbReference>
<keyword evidence="1" id="KW-0238">DNA-binding</keyword>
<dbReference type="EMBL" id="CAFZ01000387">
    <property type="protein sequence ID" value="CCA75029.1"/>
    <property type="molecule type" value="Genomic_DNA"/>
</dbReference>
<dbReference type="Proteomes" id="UP000007148">
    <property type="component" value="Unassembled WGS sequence"/>
</dbReference>
<dbReference type="GO" id="GO:0005634">
    <property type="term" value="C:nucleus"/>
    <property type="evidence" value="ECO:0007669"/>
    <property type="project" value="TreeGrafter"/>
</dbReference>
<dbReference type="PANTHER" id="PTHR19303">
    <property type="entry name" value="TRANSPOSON"/>
    <property type="match status" value="1"/>
</dbReference>
<dbReference type="InParanoid" id="G4TUN6"/>
<evidence type="ECO:0000313" key="4">
    <source>
        <dbReference type="Proteomes" id="UP000007148"/>
    </source>
</evidence>
<proteinExistence type="predicted"/>
<sequence length="366" mass="40742">MSIPCPSPSLAPREAARANEQRIQAAIAFIEHKKAQGVQVSVKQAAIMHGAPPSTVAARLKGRKTRQDAHVHQQTLGPEEENILVDWIIFWGGKGIPLNPNHVWAKAVAISGQDVGKHWIDRFKDRHSDRLKSTWTQPIKHSHAKAINPAVVHDFYEKLMAEVNNSAIPQKNIYNADEKGVQFGEDERSKVLVEQTQRNTHMIHDKHCEMATVIECICADGTAISPMVIFKGKRMSKLWFTQNFGGMSPVYDIIVLCLPPHTTHTLQPCDVSVFGPLSQSWRSVVSENATKGIQVTKYNMLGLYAEARAASFKEETIQKAFRKTGIWPVNKDALQSSDFELSLATTTAVLLPDPGKIPKNDCLDQF</sequence>
<dbReference type="PROSITE" id="PS51253">
    <property type="entry name" value="HTH_CENPB"/>
    <property type="match status" value="1"/>
</dbReference>
<dbReference type="AlphaFoldDB" id="G4TUN6"/>
<dbReference type="OrthoDB" id="3265672at2759"/>
<organism evidence="3 4">
    <name type="scientific">Serendipita indica (strain DSM 11827)</name>
    <name type="common">Root endophyte fungus</name>
    <name type="synonym">Piriformospora indica</name>
    <dbReference type="NCBI Taxonomy" id="1109443"/>
    <lineage>
        <taxon>Eukaryota</taxon>
        <taxon>Fungi</taxon>
        <taxon>Dikarya</taxon>
        <taxon>Basidiomycota</taxon>
        <taxon>Agaricomycotina</taxon>
        <taxon>Agaricomycetes</taxon>
        <taxon>Sebacinales</taxon>
        <taxon>Serendipitaceae</taxon>
        <taxon>Serendipita</taxon>
    </lineage>
</organism>
<evidence type="ECO:0000313" key="3">
    <source>
        <dbReference type="EMBL" id="CCA75029.1"/>
    </source>
</evidence>
<dbReference type="STRING" id="1109443.G4TUN6"/>
<dbReference type="eggNOG" id="ENOG502SYBA">
    <property type="taxonomic scope" value="Eukaryota"/>
</dbReference>
<comment type="caution">
    <text evidence="3">The sequence shown here is derived from an EMBL/GenBank/DDBJ whole genome shotgun (WGS) entry which is preliminary data.</text>
</comment>
<feature type="domain" description="HTH CENPB-type" evidence="2">
    <location>
        <begin position="68"/>
        <end position="133"/>
    </location>
</feature>
<dbReference type="PANTHER" id="PTHR19303:SF74">
    <property type="entry name" value="POGO TRANSPOSABLE ELEMENT WITH KRAB DOMAIN"/>
    <property type="match status" value="1"/>
</dbReference>
<dbReference type="GO" id="GO:0003677">
    <property type="term" value="F:DNA binding"/>
    <property type="evidence" value="ECO:0007669"/>
    <property type="project" value="UniProtKB-KW"/>
</dbReference>
<dbReference type="InterPro" id="IPR006600">
    <property type="entry name" value="HTH_CenpB_DNA-bd_dom"/>
</dbReference>
<protein>
    <submittedName>
        <fullName evidence="3">Related to transposase-Aspergillus fumigatus</fullName>
    </submittedName>
</protein>
<accession>G4TUN6</accession>
<gene>
    <name evidence="3" type="ORF">PIIN_09014</name>
</gene>
<dbReference type="OMA" id="XEREGRI"/>
<reference evidence="3 4" key="1">
    <citation type="journal article" date="2011" name="PLoS Pathog.">
        <title>Endophytic Life Strategies Decoded by Genome and Transcriptome Analyses of the Mutualistic Root Symbiont Piriformospora indica.</title>
        <authorList>
            <person name="Zuccaro A."/>
            <person name="Lahrmann U."/>
            <person name="Guldener U."/>
            <person name="Langen G."/>
            <person name="Pfiffi S."/>
            <person name="Biedenkopf D."/>
            <person name="Wong P."/>
            <person name="Samans B."/>
            <person name="Grimm C."/>
            <person name="Basiewicz M."/>
            <person name="Murat C."/>
            <person name="Martin F."/>
            <person name="Kogel K.H."/>
        </authorList>
    </citation>
    <scope>NUCLEOTIDE SEQUENCE [LARGE SCALE GENOMIC DNA]</scope>
    <source>
        <strain evidence="3 4">DSM 11827</strain>
    </source>
</reference>